<keyword evidence="9 18" id="KW-0520">NAD</keyword>
<comment type="function">
    <text evidence="13">Serves to protect the cell against DNA damage by alkyl hydroperoxides. It can use either NADH or NADPH as electron donor for direct reduction of redox dyes or of alkyl hydroperoxides when combined with the AhpC protein.</text>
</comment>
<comment type="cofactor">
    <cofactor evidence="18">
        <name>FAD</name>
        <dbReference type="ChEBI" id="CHEBI:57692"/>
    </cofactor>
    <text evidence="18">Binds 1 FAD per subunit.</text>
</comment>
<dbReference type="InterPro" id="IPR044141">
    <property type="entry name" value="AhpF_NTD_C"/>
</dbReference>
<evidence type="ECO:0000259" key="20">
    <source>
        <dbReference type="Pfam" id="PF07992"/>
    </source>
</evidence>
<keyword evidence="11 19" id="KW-1015">Disulfide bond</keyword>
<evidence type="ECO:0000259" key="21">
    <source>
        <dbReference type="Pfam" id="PF13192"/>
    </source>
</evidence>
<dbReference type="InterPro" id="IPR023753">
    <property type="entry name" value="FAD/NAD-binding_dom"/>
</dbReference>
<dbReference type="InterPro" id="IPR036249">
    <property type="entry name" value="Thioredoxin-like_sf"/>
</dbReference>
<evidence type="ECO:0000313" key="23">
    <source>
        <dbReference type="Proteomes" id="UP000269847"/>
    </source>
</evidence>
<comment type="catalytic activity">
    <reaction evidence="14">
        <text>a ubiquinone + NADH + 5 H(+)(in) = a ubiquinol + NAD(+) + 4 H(+)(out)</text>
        <dbReference type="Rhea" id="RHEA:29091"/>
        <dbReference type="Rhea" id="RHEA-COMP:9565"/>
        <dbReference type="Rhea" id="RHEA-COMP:9566"/>
        <dbReference type="ChEBI" id="CHEBI:15378"/>
        <dbReference type="ChEBI" id="CHEBI:16389"/>
        <dbReference type="ChEBI" id="CHEBI:17976"/>
        <dbReference type="ChEBI" id="CHEBI:57540"/>
        <dbReference type="ChEBI" id="CHEBI:57945"/>
        <dbReference type="EC" id="7.1.1.2"/>
    </reaction>
</comment>
<dbReference type="GO" id="GO:0005829">
    <property type="term" value="C:cytosol"/>
    <property type="evidence" value="ECO:0007669"/>
    <property type="project" value="UniProtKB-ARBA"/>
</dbReference>
<dbReference type="GO" id="GO:0000302">
    <property type="term" value="P:response to reactive oxygen species"/>
    <property type="evidence" value="ECO:0007669"/>
    <property type="project" value="InterPro"/>
</dbReference>
<dbReference type="PROSITE" id="PS51354">
    <property type="entry name" value="GLUTAREDOXIN_2"/>
    <property type="match status" value="1"/>
</dbReference>
<evidence type="ECO:0000256" key="14">
    <source>
        <dbReference type="ARBA" id="ARBA00049551"/>
    </source>
</evidence>
<comment type="function">
    <text evidence="15">Transfer of electrons from NADH to the respiratory chain. The immediate electron acceptor for the enzyme is believed to be ubiquinone.</text>
</comment>
<dbReference type="SUPFAM" id="SSF51905">
    <property type="entry name" value="FAD/NAD(P)-binding domain"/>
    <property type="match status" value="1"/>
</dbReference>
<dbReference type="Gene3D" id="3.40.30.80">
    <property type="match status" value="1"/>
</dbReference>
<sequence length="508" mass="54915">MILDADIKTQLSQYLQLMENDILLKVSAGDDNVSKDMLALVDELATMSSKITVEKVELERTPSFSVNRPDEDTGVVFAGIPLGHEFTSLVLALLQVSGRAPKIEQKLIDQIKNIQGEYHFESYISLSCHNCPDVVQALNVMSVLNSSITHTMIDGAAFKEEVESKDIMAVPTVYLNGESFGSGRMTLEEILAKMGNGPDASELSDKDPYDVLVVGGGPAGASAAIYAARKGIRTGIVAERFGGQVMDTMGIENFISVKKTEGPKLVASLEEHVKEYDIDVMNLQRAKRLEKKELIEVELENGAILKSKSVIVSTGARWRNVGVPGEAEFKNKGVAYCPHCDGPLFTGKDVAVIGGGNSGIEAAIDLAGIVKHVTVLEFMPELKADAVLQERLNSLPNITVLKNVQTKEITGTDKVNGISYIDRETEEVHHVELQGVFVQIGLVPNTDWLGETVERVRGEIVTDKHGATNVPGVFAAGDCTNNPYKQIIISMGSGANAALGAFDYLIRN</sequence>
<protein>
    <recommendedName>
        <fullName evidence="4">Alkyl hydroperoxide reductase subunit F</fullName>
        <ecNumber evidence="3">7.1.1.2</ecNumber>
    </recommendedName>
    <alternativeName>
        <fullName evidence="17">Alkyl hydroperoxide reductase</fullName>
    </alternativeName>
    <alternativeName>
        <fullName evidence="16">NADH dehydrogenase</fullName>
    </alternativeName>
</protein>
<evidence type="ECO:0000256" key="9">
    <source>
        <dbReference type="ARBA" id="ARBA00023027"/>
    </source>
</evidence>
<evidence type="ECO:0000256" key="2">
    <source>
        <dbReference type="ARBA" id="ARBA00011738"/>
    </source>
</evidence>
<evidence type="ECO:0000256" key="17">
    <source>
        <dbReference type="ARBA" id="ARBA00083479"/>
    </source>
</evidence>
<comment type="similarity">
    <text evidence="1">Belongs to the class-II pyridine nucleotide-disulfide oxidoreductase family.</text>
</comment>
<keyword evidence="10" id="KW-0830">Ubiquinone</keyword>
<dbReference type="Gene3D" id="3.50.50.60">
    <property type="entry name" value="FAD/NAD(P)-binding domain"/>
    <property type="match status" value="2"/>
</dbReference>
<dbReference type="NCBIfam" id="TIGR03140">
    <property type="entry name" value="AhpF"/>
    <property type="match status" value="1"/>
</dbReference>
<dbReference type="EC" id="7.1.1.2" evidence="3"/>
<dbReference type="AlphaFoldDB" id="A0A9W3VA50"/>
<keyword evidence="7 18" id="KW-0521">NADP</keyword>
<accession>A0A9W3VA50</accession>
<evidence type="ECO:0000313" key="22">
    <source>
        <dbReference type="EMBL" id="AYF81450.1"/>
    </source>
</evidence>
<dbReference type="GO" id="GO:0032991">
    <property type="term" value="C:protein-containing complex"/>
    <property type="evidence" value="ECO:0007669"/>
    <property type="project" value="UniProtKB-ARBA"/>
</dbReference>
<dbReference type="Pfam" id="PF07992">
    <property type="entry name" value="Pyr_redox_2"/>
    <property type="match status" value="1"/>
</dbReference>
<dbReference type="EMBL" id="CP032608">
    <property type="protein sequence ID" value="AYF81450.1"/>
    <property type="molecule type" value="Genomic_DNA"/>
</dbReference>
<dbReference type="InterPro" id="IPR036188">
    <property type="entry name" value="FAD/NAD-bd_sf"/>
</dbReference>
<dbReference type="FunFam" id="3.50.50.60:FF:000007">
    <property type="entry name" value="Alkyl hydroperoxide reductase, F subunit"/>
    <property type="match status" value="1"/>
</dbReference>
<dbReference type="InterPro" id="IPR008255">
    <property type="entry name" value="Pyr_nucl-diS_OxRdtase_2_AS"/>
</dbReference>
<dbReference type="InterPro" id="IPR050097">
    <property type="entry name" value="Ferredoxin-NADP_redctase_2"/>
</dbReference>
<evidence type="ECO:0000256" key="11">
    <source>
        <dbReference type="ARBA" id="ARBA00023157"/>
    </source>
</evidence>
<evidence type="ECO:0000256" key="4">
    <source>
        <dbReference type="ARBA" id="ARBA00020059"/>
    </source>
</evidence>
<evidence type="ECO:0000256" key="10">
    <source>
        <dbReference type="ARBA" id="ARBA00023075"/>
    </source>
</evidence>
<dbReference type="InterPro" id="IPR044142">
    <property type="entry name" value="AhpF_NTD_N"/>
</dbReference>
<dbReference type="PANTHER" id="PTHR48105">
    <property type="entry name" value="THIOREDOXIN REDUCTASE 1-RELATED-RELATED"/>
    <property type="match status" value="1"/>
</dbReference>
<evidence type="ECO:0000256" key="15">
    <source>
        <dbReference type="ARBA" id="ARBA00056454"/>
    </source>
</evidence>
<dbReference type="GO" id="GO:0016668">
    <property type="term" value="F:oxidoreductase activity, acting on a sulfur group of donors, NAD(P) as acceptor"/>
    <property type="evidence" value="ECO:0007669"/>
    <property type="project" value="UniProtKB-ARBA"/>
</dbReference>
<evidence type="ECO:0000256" key="7">
    <source>
        <dbReference type="ARBA" id="ARBA00022857"/>
    </source>
</evidence>
<dbReference type="Pfam" id="PF13192">
    <property type="entry name" value="Thioredoxin_3"/>
    <property type="match status" value="1"/>
</dbReference>
<evidence type="ECO:0000256" key="1">
    <source>
        <dbReference type="ARBA" id="ARBA00009333"/>
    </source>
</evidence>
<dbReference type="PRINTS" id="PR00368">
    <property type="entry name" value="FADPNR"/>
</dbReference>
<feature type="disulfide bond" description="Redox-active" evidence="19">
    <location>
        <begin position="337"/>
        <end position="340"/>
    </location>
</feature>
<evidence type="ECO:0000256" key="12">
    <source>
        <dbReference type="ARBA" id="ARBA00023284"/>
    </source>
</evidence>
<reference evidence="22 23" key="1">
    <citation type="submission" date="2018-09" db="EMBL/GenBank/DDBJ databases">
        <title>Complete genome of Bacillus thuringiensis strain QZL38.</title>
        <authorList>
            <person name="Song F."/>
        </authorList>
    </citation>
    <scope>NUCLEOTIDE SEQUENCE [LARGE SCALE GENOMIC DNA]</scope>
    <source>
        <strain evidence="22 23">QZL38</strain>
    </source>
</reference>
<evidence type="ECO:0000256" key="13">
    <source>
        <dbReference type="ARBA" id="ARBA00024806"/>
    </source>
</evidence>
<dbReference type="GO" id="GO:0008137">
    <property type="term" value="F:NADH dehydrogenase (ubiquinone) activity"/>
    <property type="evidence" value="ECO:0007669"/>
    <property type="project" value="UniProtKB-EC"/>
</dbReference>
<feature type="binding site" evidence="18">
    <location>
        <begin position="210"/>
        <end position="225"/>
    </location>
    <ligand>
        <name>FAD</name>
        <dbReference type="ChEBI" id="CHEBI:57692"/>
    </ligand>
</feature>
<evidence type="ECO:0000256" key="18">
    <source>
        <dbReference type="PIRSR" id="PIRSR000238-1"/>
    </source>
</evidence>
<evidence type="ECO:0000256" key="8">
    <source>
        <dbReference type="ARBA" id="ARBA00023002"/>
    </source>
</evidence>
<dbReference type="FunFam" id="3.40.30.80:FF:000001">
    <property type="entry name" value="Alkyl hydroperoxide reductase subunit F"/>
    <property type="match status" value="1"/>
</dbReference>
<keyword evidence="12 19" id="KW-0676">Redox-active center</keyword>
<dbReference type="PROSITE" id="PS00573">
    <property type="entry name" value="PYRIDINE_REDOX_2"/>
    <property type="match status" value="1"/>
</dbReference>
<dbReference type="SUPFAM" id="SSF52833">
    <property type="entry name" value="Thioredoxin-like"/>
    <property type="match status" value="2"/>
</dbReference>
<dbReference type="Proteomes" id="UP000269847">
    <property type="component" value="Chromosome"/>
</dbReference>
<dbReference type="PRINTS" id="PR00469">
    <property type="entry name" value="PNDRDTASEII"/>
</dbReference>
<dbReference type="GO" id="GO:0050660">
    <property type="term" value="F:flavin adenine dinucleotide binding"/>
    <property type="evidence" value="ECO:0007669"/>
    <property type="project" value="InterPro"/>
</dbReference>
<keyword evidence="8 22" id="KW-0560">Oxidoreductase</keyword>
<name>A0A9W3VA50_BACTU</name>
<evidence type="ECO:0000256" key="6">
    <source>
        <dbReference type="ARBA" id="ARBA00022827"/>
    </source>
</evidence>
<dbReference type="GO" id="GO:0102039">
    <property type="term" value="F:NADH-dependent peroxiredoxin activity"/>
    <property type="evidence" value="ECO:0007669"/>
    <property type="project" value="InterPro"/>
</dbReference>
<comment type="subunit">
    <text evidence="2">Homodimer.</text>
</comment>
<feature type="domain" description="FAD/NAD(P)-binding" evidence="20">
    <location>
        <begin position="209"/>
        <end position="490"/>
    </location>
</feature>
<organism evidence="22 23">
    <name type="scientific">Bacillus thuringiensis</name>
    <dbReference type="NCBI Taxonomy" id="1428"/>
    <lineage>
        <taxon>Bacteria</taxon>
        <taxon>Bacillati</taxon>
        <taxon>Bacillota</taxon>
        <taxon>Bacilli</taxon>
        <taxon>Bacillales</taxon>
        <taxon>Bacillaceae</taxon>
        <taxon>Bacillus</taxon>
        <taxon>Bacillus cereus group</taxon>
    </lineage>
</organism>
<evidence type="ECO:0000256" key="3">
    <source>
        <dbReference type="ARBA" id="ARBA00012944"/>
    </source>
</evidence>
<evidence type="ECO:0000256" key="16">
    <source>
        <dbReference type="ARBA" id="ARBA00074388"/>
    </source>
</evidence>
<dbReference type="CDD" id="cd02974">
    <property type="entry name" value="AhpF_NTD_N"/>
    <property type="match status" value="1"/>
</dbReference>
<dbReference type="RefSeq" id="WP_061883732.1">
    <property type="nucleotide sequence ID" value="NZ_CP014282.1"/>
</dbReference>
<keyword evidence="6 18" id="KW-0274">FAD</keyword>
<dbReference type="PIRSF" id="PIRSF000238">
    <property type="entry name" value="AhpF"/>
    <property type="match status" value="1"/>
</dbReference>
<dbReference type="InterPro" id="IPR012081">
    <property type="entry name" value="Alkyl_hydroperoxide_Rdtase_suF"/>
</dbReference>
<keyword evidence="5" id="KW-0285">Flavoprotein</keyword>
<evidence type="ECO:0000256" key="19">
    <source>
        <dbReference type="PIRSR" id="PIRSR000238-2"/>
    </source>
</evidence>
<proteinExistence type="inferred from homology"/>
<dbReference type="CDD" id="cd03026">
    <property type="entry name" value="AhpF_NTD_C"/>
    <property type="match status" value="1"/>
</dbReference>
<dbReference type="InterPro" id="IPR012336">
    <property type="entry name" value="Thioredoxin-like_fold"/>
</dbReference>
<evidence type="ECO:0000256" key="5">
    <source>
        <dbReference type="ARBA" id="ARBA00022630"/>
    </source>
</evidence>
<gene>
    <name evidence="22" type="primary">ahpF</name>
    <name evidence="22" type="ORF">D7J84_09675</name>
</gene>
<dbReference type="GO" id="GO:0051287">
    <property type="term" value="F:NAD binding"/>
    <property type="evidence" value="ECO:0007669"/>
    <property type="project" value="InterPro"/>
</dbReference>
<feature type="domain" description="Thioredoxin-like fold" evidence="21">
    <location>
        <begin position="125"/>
        <end position="193"/>
    </location>
</feature>
<feature type="binding site" evidence="18">
    <location>
        <begin position="349"/>
        <end position="363"/>
    </location>
    <ligand>
        <name>NAD(+)</name>
        <dbReference type="ChEBI" id="CHEBI:57540"/>
    </ligand>
</feature>
<feature type="binding site" evidence="18">
    <location>
        <begin position="468"/>
        <end position="478"/>
    </location>
    <ligand>
        <name>FAD</name>
        <dbReference type="ChEBI" id="CHEBI:57692"/>
    </ligand>
</feature>